<reference evidence="2" key="1">
    <citation type="submission" date="2018-01" db="EMBL/GenBank/DDBJ databases">
        <authorList>
            <person name="Mao J.F."/>
        </authorList>
    </citation>
    <scope>NUCLEOTIDE SEQUENCE</scope>
    <source>
        <strain evidence="2">Huo1</strain>
        <tissue evidence="2">Leaf</tissue>
    </source>
</reference>
<comment type="caution">
    <text evidence="2">The sequence shown here is derived from an EMBL/GenBank/DDBJ whole genome shotgun (WGS) entry which is preliminary data.</text>
</comment>
<protein>
    <submittedName>
        <fullName evidence="2">Uncharacterized protein</fullName>
    </submittedName>
</protein>
<feature type="compositionally biased region" description="Pro residues" evidence="1">
    <location>
        <begin position="56"/>
        <end position="76"/>
    </location>
</feature>
<evidence type="ECO:0000256" key="1">
    <source>
        <dbReference type="SAM" id="MobiDB-lite"/>
    </source>
</evidence>
<feature type="compositionally biased region" description="Low complexity" evidence="1">
    <location>
        <begin position="102"/>
        <end position="111"/>
    </location>
</feature>
<dbReference type="Proteomes" id="UP000298416">
    <property type="component" value="Unassembled WGS sequence"/>
</dbReference>
<gene>
    <name evidence="2" type="ORF">SASPL_142811</name>
</gene>
<name>A0A8X8Z9E8_SALSN</name>
<accession>A0A8X8Z9E8</accession>
<proteinExistence type="predicted"/>
<evidence type="ECO:0000313" key="2">
    <source>
        <dbReference type="EMBL" id="KAG6396656.1"/>
    </source>
</evidence>
<keyword evidence="3" id="KW-1185">Reference proteome</keyword>
<reference evidence="2" key="2">
    <citation type="submission" date="2020-08" db="EMBL/GenBank/DDBJ databases">
        <title>Plant Genome Project.</title>
        <authorList>
            <person name="Zhang R.-G."/>
        </authorList>
    </citation>
    <scope>NUCLEOTIDE SEQUENCE</scope>
    <source>
        <strain evidence="2">Huo1</strain>
        <tissue evidence="2">Leaf</tissue>
    </source>
</reference>
<feature type="region of interest" description="Disordered" evidence="1">
    <location>
        <begin position="15"/>
        <end position="146"/>
    </location>
</feature>
<organism evidence="2">
    <name type="scientific">Salvia splendens</name>
    <name type="common">Scarlet sage</name>
    <dbReference type="NCBI Taxonomy" id="180675"/>
    <lineage>
        <taxon>Eukaryota</taxon>
        <taxon>Viridiplantae</taxon>
        <taxon>Streptophyta</taxon>
        <taxon>Embryophyta</taxon>
        <taxon>Tracheophyta</taxon>
        <taxon>Spermatophyta</taxon>
        <taxon>Magnoliopsida</taxon>
        <taxon>eudicotyledons</taxon>
        <taxon>Gunneridae</taxon>
        <taxon>Pentapetalae</taxon>
        <taxon>asterids</taxon>
        <taxon>lamiids</taxon>
        <taxon>Lamiales</taxon>
        <taxon>Lamiaceae</taxon>
        <taxon>Nepetoideae</taxon>
        <taxon>Mentheae</taxon>
        <taxon>Salviinae</taxon>
        <taxon>Salvia</taxon>
        <taxon>Salvia subgen. Calosphace</taxon>
        <taxon>core Calosphace</taxon>
    </lineage>
</organism>
<dbReference type="AlphaFoldDB" id="A0A8X8Z9E8"/>
<sequence>MEMFVEMESHLAVTDRRVDSLHPPDFPGPEPPNAHSDWQQSTSGLGLLSGFNLPPQGQPIYPPVVAPPPPRAPMIPPCSHEDQRVSSCEVISPPSRQSSTTALLPAAEAPPNTDDTQHPSRLHLAFQGGKGNIQGLEIGGEVSNLT</sequence>
<dbReference type="EMBL" id="PNBA02000016">
    <property type="protein sequence ID" value="KAG6396656.1"/>
    <property type="molecule type" value="Genomic_DNA"/>
</dbReference>
<evidence type="ECO:0000313" key="3">
    <source>
        <dbReference type="Proteomes" id="UP000298416"/>
    </source>
</evidence>